<feature type="compositionally biased region" description="Basic and acidic residues" evidence="1">
    <location>
        <begin position="311"/>
        <end position="322"/>
    </location>
</feature>
<proteinExistence type="predicted"/>
<reference evidence="2" key="1">
    <citation type="journal article" date="2021" name="IMA Fungus">
        <title>Genomic characterization of three marine fungi, including Emericellopsis atlantica sp. nov. with signatures of a generalist lifestyle and marine biomass degradation.</title>
        <authorList>
            <person name="Hagestad O.C."/>
            <person name="Hou L."/>
            <person name="Andersen J.H."/>
            <person name="Hansen E.H."/>
            <person name="Altermark B."/>
            <person name="Li C."/>
            <person name="Kuhnert E."/>
            <person name="Cox R.J."/>
            <person name="Crous P.W."/>
            <person name="Spatafora J.W."/>
            <person name="Lail K."/>
            <person name="Amirebrahimi M."/>
            <person name="Lipzen A."/>
            <person name="Pangilinan J."/>
            <person name="Andreopoulos W."/>
            <person name="Hayes R.D."/>
            <person name="Ng V."/>
            <person name="Grigoriev I.V."/>
            <person name="Jackson S.A."/>
            <person name="Sutton T.D.S."/>
            <person name="Dobson A.D.W."/>
            <person name="Rama T."/>
        </authorList>
    </citation>
    <scope>NUCLEOTIDE SEQUENCE</scope>
    <source>
        <strain evidence="2">TRa3180A</strain>
    </source>
</reference>
<evidence type="ECO:0000313" key="2">
    <source>
        <dbReference type="EMBL" id="KAG9240839.1"/>
    </source>
</evidence>
<protein>
    <submittedName>
        <fullName evidence="2">tRNA 2'-phosphotransferase 1</fullName>
    </submittedName>
</protein>
<dbReference type="PANTHER" id="PTHR12684:SF2">
    <property type="entry name" value="TRNA 2'-PHOSPHOTRANSFERASE 1"/>
    <property type="match status" value="1"/>
</dbReference>
<feature type="region of interest" description="Disordered" evidence="1">
    <location>
        <begin position="1"/>
        <end position="45"/>
    </location>
</feature>
<gene>
    <name evidence="2" type="ORF">BJ878DRAFT_545842</name>
</gene>
<dbReference type="Proteomes" id="UP000887226">
    <property type="component" value="Unassembled WGS sequence"/>
</dbReference>
<dbReference type="OrthoDB" id="419694at2759"/>
<feature type="region of interest" description="Disordered" evidence="1">
    <location>
        <begin position="295"/>
        <end position="330"/>
    </location>
</feature>
<evidence type="ECO:0000313" key="3">
    <source>
        <dbReference type="Proteomes" id="UP000887226"/>
    </source>
</evidence>
<dbReference type="GO" id="GO:0000215">
    <property type="term" value="F:tRNA 2'-phosphotransferase activity"/>
    <property type="evidence" value="ECO:0007669"/>
    <property type="project" value="TreeGrafter"/>
</dbReference>
<dbReference type="EMBL" id="MU254331">
    <property type="protein sequence ID" value="KAG9240839.1"/>
    <property type="molecule type" value="Genomic_DNA"/>
</dbReference>
<name>A0A9P8CBE8_9HELO</name>
<dbReference type="GO" id="GO:0006388">
    <property type="term" value="P:tRNA splicing, via endonucleolytic cleavage and ligation"/>
    <property type="evidence" value="ECO:0007669"/>
    <property type="project" value="TreeGrafter"/>
</dbReference>
<dbReference type="InterPro" id="IPR002745">
    <property type="entry name" value="Ptrans_KptA/Tpt1"/>
</dbReference>
<evidence type="ECO:0000256" key="1">
    <source>
        <dbReference type="SAM" id="MobiDB-lite"/>
    </source>
</evidence>
<feature type="compositionally biased region" description="Basic residues" evidence="1">
    <location>
        <begin position="30"/>
        <end position="43"/>
    </location>
</feature>
<accession>A0A9P8CBE8</accession>
<dbReference type="PANTHER" id="PTHR12684">
    <property type="entry name" value="PUTATIVE PHOSPHOTRANSFERASE"/>
    <property type="match status" value="1"/>
</dbReference>
<sequence length="330" mass="35109">MATAVMPSMQGLSLDGGIMPPSPVGQGSSRHGRRPSVVKKGRGRSYSTVDEREVLVSKALNWVLKRTVEEGEEVEGEDKLVTNNGWVDCEDVLDHPQVSSLEVTLTELQKVVASPASKSRFIIKTIPKASSSSTTPSDFLLRLNPNSSTSPAAAASTNTKFTPLSTTTEDLPHLIVYETSYPNYPLVLSSGGIRRAGGQAHLQFGGIVVDEDGAETRTDKASDADVAIYIDLRVVMEADPSIKWARTETGSVVTAGDKEGVLARKYWKKAVARRADIGVLYENGAVKKEIPIGLRGKGAKGKGKLGGGKGKGREVRETKAGSEDDGSASD</sequence>
<dbReference type="SUPFAM" id="SSF56399">
    <property type="entry name" value="ADP-ribosylation"/>
    <property type="match status" value="1"/>
</dbReference>
<organism evidence="2 3">
    <name type="scientific">Calycina marina</name>
    <dbReference type="NCBI Taxonomy" id="1763456"/>
    <lineage>
        <taxon>Eukaryota</taxon>
        <taxon>Fungi</taxon>
        <taxon>Dikarya</taxon>
        <taxon>Ascomycota</taxon>
        <taxon>Pezizomycotina</taxon>
        <taxon>Leotiomycetes</taxon>
        <taxon>Helotiales</taxon>
        <taxon>Pezizellaceae</taxon>
        <taxon>Calycina</taxon>
    </lineage>
</organism>
<keyword evidence="3" id="KW-1185">Reference proteome</keyword>
<dbReference type="AlphaFoldDB" id="A0A9P8CBE8"/>
<comment type="caution">
    <text evidence="2">The sequence shown here is derived from an EMBL/GenBank/DDBJ whole genome shotgun (WGS) entry which is preliminary data.</text>
</comment>
<dbReference type="Pfam" id="PF01885">
    <property type="entry name" value="PTS_2-RNA"/>
    <property type="match status" value="1"/>
</dbReference>